<dbReference type="Gene3D" id="1.10.150.240">
    <property type="entry name" value="Putative phosphatase, domain 2"/>
    <property type="match status" value="1"/>
</dbReference>
<dbReference type="SUPFAM" id="SSF56784">
    <property type="entry name" value="HAD-like"/>
    <property type="match status" value="1"/>
</dbReference>
<dbReference type="GO" id="GO:0008967">
    <property type="term" value="F:phosphoglycolate phosphatase activity"/>
    <property type="evidence" value="ECO:0007669"/>
    <property type="project" value="TreeGrafter"/>
</dbReference>
<dbReference type="InterPro" id="IPR006439">
    <property type="entry name" value="HAD-SF_hydro_IA"/>
</dbReference>
<organism evidence="1 2">
    <name type="scientific">Paucilactobacillus suebicus DSM 5007 = KCTC 3549</name>
    <dbReference type="NCBI Taxonomy" id="1423807"/>
    <lineage>
        <taxon>Bacteria</taxon>
        <taxon>Bacillati</taxon>
        <taxon>Bacillota</taxon>
        <taxon>Bacilli</taxon>
        <taxon>Lactobacillales</taxon>
        <taxon>Lactobacillaceae</taxon>
        <taxon>Paucilactobacillus</taxon>
    </lineage>
</organism>
<dbReference type="InterPro" id="IPR023198">
    <property type="entry name" value="PGP-like_dom2"/>
</dbReference>
<dbReference type="InterPro" id="IPR050155">
    <property type="entry name" value="HAD-like_hydrolase_sf"/>
</dbReference>
<gene>
    <name evidence="1" type="ORF">FD16_GL000289</name>
</gene>
<dbReference type="Gene3D" id="3.40.50.1000">
    <property type="entry name" value="HAD superfamily/HAD-like"/>
    <property type="match status" value="1"/>
</dbReference>
<dbReference type="PANTHER" id="PTHR43434">
    <property type="entry name" value="PHOSPHOGLYCOLATE PHOSPHATASE"/>
    <property type="match status" value="1"/>
</dbReference>
<dbReference type="GO" id="GO:0005829">
    <property type="term" value="C:cytosol"/>
    <property type="evidence" value="ECO:0007669"/>
    <property type="project" value="TreeGrafter"/>
</dbReference>
<dbReference type="InterPro" id="IPR023214">
    <property type="entry name" value="HAD_sf"/>
</dbReference>
<name>A0A0R1W394_9LACO</name>
<dbReference type="STRING" id="1423807.FD16_GL000289"/>
<keyword evidence="2" id="KW-1185">Reference proteome</keyword>
<dbReference type="PATRIC" id="fig|1423807.3.peg.292"/>
<dbReference type="Proteomes" id="UP000051820">
    <property type="component" value="Unassembled WGS sequence"/>
</dbReference>
<dbReference type="eggNOG" id="COG0546">
    <property type="taxonomic scope" value="Bacteria"/>
</dbReference>
<dbReference type="InterPro" id="IPR041492">
    <property type="entry name" value="HAD_2"/>
</dbReference>
<evidence type="ECO:0000313" key="2">
    <source>
        <dbReference type="Proteomes" id="UP000051820"/>
    </source>
</evidence>
<comment type="caution">
    <text evidence="1">The sequence shown here is derived from an EMBL/GenBank/DDBJ whole genome shotgun (WGS) entry which is preliminary data.</text>
</comment>
<proteinExistence type="predicted"/>
<accession>A0A0R1W394</accession>
<protein>
    <submittedName>
        <fullName evidence="1">p-Ser-HPr phosphatase</fullName>
    </submittedName>
</protein>
<evidence type="ECO:0000313" key="1">
    <source>
        <dbReference type="EMBL" id="KRM12077.1"/>
    </source>
</evidence>
<dbReference type="Pfam" id="PF13419">
    <property type="entry name" value="HAD_2"/>
    <property type="match status" value="1"/>
</dbReference>
<reference evidence="1 2" key="1">
    <citation type="journal article" date="2015" name="Genome Announc.">
        <title>Expanding the biotechnology potential of lactobacilli through comparative genomics of 213 strains and associated genera.</title>
        <authorList>
            <person name="Sun Z."/>
            <person name="Harris H.M."/>
            <person name="McCann A."/>
            <person name="Guo C."/>
            <person name="Argimon S."/>
            <person name="Zhang W."/>
            <person name="Yang X."/>
            <person name="Jeffery I.B."/>
            <person name="Cooney J.C."/>
            <person name="Kagawa T.F."/>
            <person name="Liu W."/>
            <person name="Song Y."/>
            <person name="Salvetti E."/>
            <person name="Wrobel A."/>
            <person name="Rasinkangas P."/>
            <person name="Parkhill J."/>
            <person name="Rea M.C."/>
            <person name="O'Sullivan O."/>
            <person name="Ritari J."/>
            <person name="Douillard F.P."/>
            <person name="Paul Ross R."/>
            <person name="Yang R."/>
            <person name="Briner A.E."/>
            <person name="Felis G.E."/>
            <person name="de Vos W.M."/>
            <person name="Barrangou R."/>
            <person name="Klaenhammer T.R."/>
            <person name="Caufield P.W."/>
            <person name="Cui Y."/>
            <person name="Zhang H."/>
            <person name="O'Toole P.W."/>
        </authorList>
    </citation>
    <scope>NUCLEOTIDE SEQUENCE [LARGE SCALE GENOMIC DNA]</scope>
    <source>
        <strain evidence="1 2">DSM 5007</strain>
    </source>
</reference>
<sequence>MVESFSETLDHFGVSVDKNRVYKIMRQGSLGDAFDTFGAENGLNRHDLEEVYYPLEKKLQKPELFHGVKDILKLIKQSNGNNFLLTHRNGRSLYFMNNDNIIDLFTDFVTADQPFPRKPDPTSLNYLIEKNRVNRNDAVMVGDRNLDVDAGHNANIAGILFDPDHIIDVNSNPEYQIENMAEIQALIKK</sequence>
<dbReference type="NCBIfam" id="TIGR01549">
    <property type="entry name" value="HAD-SF-IA-v1"/>
    <property type="match status" value="1"/>
</dbReference>
<dbReference type="GO" id="GO:0006281">
    <property type="term" value="P:DNA repair"/>
    <property type="evidence" value="ECO:0007669"/>
    <property type="project" value="TreeGrafter"/>
</dbReference>
<dbReference type="InterPro" id="IPR036412">
    <property type="entry name" value="HAD-like_sf"/>
</dbReference>
<dbReference type="EMBL" id="AZGF01000011">
    <property type="protein sequence ID" value="KRM12077.1"/>
    <property type="molecule type" value="Genomic_DNA"/>
</dbReference>
<dbReference type="AlphaFoldDB" id="A0A0R1W394"/>
<dbReference type="PANTHER" id="PTHR43434:SF25">
    <property type="entry name" value="PHOSPHOGLYCOLATE PHOSPHATASE"/>
    <property type="match status" value="1"/>
</dbReference>